<feature type="region of interest" description="Disordered" evidence="1">
    <location>
        <begin position="246"/>
        <end position="266"/>
    </location>
</feature>
<proteinExistence type="predicted"/>
<evidence type="ECO:0000259" key="2">
    <source>
        <dbReference type="Pfam" id="PF12214"/>
    </source>
</evidence>
<dbReference type="GO" id="GO:0008017">
    <property type="term" value="F:microtubule binding"/>
    <property type="evidence" value="ECO:0007669"/>
    <property type="project" value="TreeGrafter"/>
</dbReference>
<dbReference type="PANTHER" id="PTHR14326">
    <property type="entry name" value="TARGETING PROTEIN FOR XKLP2"/>
    <property type="match status" value="1"/>
</dbReference>
<evidence type="ECO:0000313" key="3">
    <source>
        <dbReference type="EMBL" id="KAK4422744.1"/>
    </source>
</evidence>
<feature type="region of interest" description="Disordered" evidence="1">
    <location>
        <begin position="179"/>
        <end position="214"/>
    </location>
</feature>
<protein>
    <submittedName>
        <fullName evidence="3">Protein TPX2</fullName>
    </submittedName>
</protein>
<reference evidence="3" key="2">
    <citation type="journal article" date="2024" name="Plant">
        <title>Genomic evolution and insights into agronomic trait innovations of Sesamum species.</title>
        <authorList>
            <person name="Miao H."/>
            <person name="Wang L."/>
            <person name="Qu L."/>
            <person name="Liu H."/>
            <person name="Sun Y."/>
            <person name="Le M."/>
            <person name="Wang Q."/>
            <person name="Wei S."/>
            <person name="Zheng Y."/>
            <person name="Lin W."/>
            <person name="Duan Y."/>
            <person name="Cao H."/>
            <person name="Xiong S."/>
            <person name="Wang X."/>
            <person name="Wei L."/>
            <person name="Li C."/>
            <person name="Ma Q."/>
            <person name="Ju M."/>
            <person name="Zhao R."/>
            <person name="Li G."/>
            <person name="Mu C."/>
            <person name="Tian Q."/>
            <person name="Mei H."/>
            <person name="Zhang T."/>
            <person name="Gao T."/>
            <person name="Zhang H."/>
        </authorList>
    </citation>
    <scope>NUCLEOTIDE SEQUENCE</scope>
    <source>
        <strain evidence="3">3651</strain>
    </source>
</reference>
<accession>A0AAE1Y3W9</accession>
<reference evidence="3" key="1">
    <citation type="submission" date="2020-06" db="EMBL/GenBank/DDBJ databases">
        <authorList>
            <person name="Li T."/>
            <person name="Hu X."/>
            <person name="Zhang T."/>
            <person name="Song X."/>
            <person name="Zhang H."/>
            <person name="Dai N."/>
            <person name="Sheng W."/>
            <person name="Hou X."/>
            <person name="Wei L."/>
        </authorList>
    </citation>
    <scope>NUCLEOTIDE SEQUENCE</scope>
    <source>
        <strain evidence="3">3651</strain>
        <tissue evidence="3">Leaf</tissue>
    </source>
</reference>
<dbReference type="InterPro" id="IPR009675">
    <property type="entry name" value="TPX2_fam"/>
</dbReference>
<comment type="caution">
    <text evidence="3">The sequence shown here is derived from an EMBL/GenBank/DDBJ whole genome shotgun (WGS) entry which is preliminary data.</text>
</comment>
<sequence>MSDDNLNEEEVELQYSFTAAYEIDLDYEFNAARFFDFGRAESPLEAHQAEVWFDSAGSHPPSPFVLKLVPVDEILMENSNISPKSKGVEDVKLVESDNDIEMGNEISAPDMNSRDDVQDKGISTTKQIGSRKKLQKLSEKLPSGLTFYNHMVNDINSKAQTKMSLKPSFPRVSTLMKPTSSQLAKQNHPPQSVYSRSNTPFLEKTNKSSSSNCGIENQAAKRQKLEGGLLLKVEGELQRQQTTFVHKEPKRDRLVDGSTPHIKPRITIPREPDLETAHRAQRTRPKTIKEAADGAPVVRRFKALPLNRKILEAPALIPKRSTPHLPNFQEFHLKTSERALQHGSAVSQFTVPSDHSDKDLHKYATSLASDCGNREPSRTSILNASRTDGCELSHSFKALPLNKKILASKGDIGVFRSSKKETTVPMAFNFQTGKRSHHNHPPTELFSKLSLESDTQRVASLDSKSPWSICISMKGSKENRWGFFQLGNEITTNNAETTPAWGKQQYSVD</sequence>
<feature type="domain" description="TPX2 central" evidence="2">
    <location>
        <begin position="265"/>
        <end position="430"/>
    </location>
</feature>
<dbReference type="EMBL" id="JACGWO010000007">
    <property type="protein sequence ID" value="KAK4422744.1"/>
    <property type="molecule type" value="Genomic_DNA"/>
</dbReference>
<dbReference type="PANTHER" id="PTHR14326:SF15">
    <property type="entry name" value="OS06G0130200 PROTEIN"/>
    <property type="match status" value="1"/>
</dbReference>
<name>A0AAE1Y3W9_9LAMI</name>
<dbReference type="GO" id="GO:0090307">
    <property type="term" value="P:mitotic spindle assembly"/>
    <property type="evidence" value="ECO:0007669"/>
    <property type="project" value="TreeGrafter"/>
</dbReference>
<feature type="compositionally biased region" description="Basic and acidic residues" evidence="1">
    <location>
        <begin position="246"/>
        <end position="255"/>
    </location>
</feature>
<dbReference type="GO" id="GO:0005880">
    <property type="term" value="C:nuclear microtubule"/>
    <property type="evidence" value="ECO:0007669"/>
    <property type="project" value="TreeGrafter"/>
</dbReference>
<dbReference type="AlphaFoldDB" id="A0AAE1Y3W9"/>
<evidence type="ECO:0000256" key="1">
    <source>
        <dbReference type="SAM" id="MobiDB-lite"/>
    </source>
</evidence>
<dbReference type="GO" id="GO:0005819">
    <property type="term" value="C:spindle"/>
    <property type="evidence" value="ECO:0007669"/>
    <property type="project" value="InterPro"/>
</dbReference>
<dbReference type="InterPro" id="IPR027330">
    <property type="entry name" value="TPX2_central_dom"/>
</dbReference>
<feature type="compositionally biased region" description="Polar residues" evidence="1">
    <location>
        <begin position="179"/>
        <end position="200"/>
    </location>
</feature>
<organism evidence="3 4">
    <name type="scientific">Sesamum alatum</name>
    <dbReference type="NCBI Taxonomy" id="300844"/>
    <lineage>
        <taxon>Eukaryota</taxon>
        <taxon>Viridiplantae</taxon>
        <taxon>Streptophyta</taxon>
        <taxon>Embryophyta</taxon>
        <taxon>Tracheophyta</taxon>
        <taxon>Spermatophyta</taxon>
        <taxon>Magnoliopsida</taxon>
        <taxon>eudicotyledons</taxon>
        <taxon>Gunneridae</taxon>
        <taxon>Pentapetalae</taxon>
        <taxon>asterids</taxon>
        <taxon>lamiids</taxon>
        <taxon>Lamiales</taxon>
        <taxon>Pedaliaceae</taxon>
        <taxon>Sesamum</taxon>
    </lineage>
</organism>
<keyword evidence="4" id="KW-1185">Reference proteome</keyword>
<dbReference type="Proteomes" id="UP001293254">
    <property type="component" value="Unassembled WGS sequence"/>
</dbReference>
<dbReference type="GO" id="GO:0030295">
    <property type="term" value="F:protein kinase activator activity"/>
    <property type="evidence" value="ECO:0007669"/>
    <property type="project" value="TreeGrafter"/>
</dbReference>
<evidence type="ECO:0000313" key="4">
    <source>
        <dbReference type="Proteomes" id="UP001293254"/>
    </source>
</evidence>
<dbReference type="Pfam" id="PF12214">
    <property type="entry name" value="TPX2_importin"/>
    <property type="match status" value="1"/>
</dbReference>
<gene>
    <name evidence="3" type="ORF">Salat_1856900</name>
</gene>
<dbReference type="GO" id="GO:0060236">
    <property type="term" value="P:regulation of mitotic spindle organization"/>
    <property type="evidence" value="ECO:0007669"/>
    <property type="project" value="InterPro"/>
</dbReference>